<feature type="compositionally biased region" description="Polar residues" evidence="1">
    <location>
        <begin position="982"/>
        <end position="1012"/>
    </location>
</feature>
<keyword evidence="3" id="KW-1185">Reference proteome</keyword>
<reference evidence="2" key="1">
    <citation type="submission" date="2020-06" db="EMBL/GenBank/DDBJ databases">
        <title>WGS assembly of Ceratodon purpureus strain R40.</title>
        <authorList>
            <person name="Carey S.B."/>
            <person name="Jenkins J."/>
            <person name="Shu S."/>
            <person name="Lovell J.T."/>
            <person name="Sreedasyam A."/>
            <person name="Maumus F."/>
            <person name="Tiley G.P."/>
            <person name="Fernandez-Pozo N."/>
            <person name="Barry K."/>
            <person name="Chen C."/>
            <person name="Wang M."/>
            <person name="Lipzen A."/>
            <person name="Daum C."/>
            <person name="Saski C.A."/>
            <person name="Payton A.C."/>
            <person name="Mcbreen J.C."/>
            <person name="Conrad R.E."/>
            <person name="Kollar L.M."/>
            <person name="Olsson S."/>
            <person name="Huttunen S."/>
            <person name="Landis J.B."/>
            <person name="Wickett N.J."/>
            <person name="Johnson M.G."/>
            <person name="Rensing S.A."/>
            <person name="Grimwood J."/>
            <person name="Schmutz J."/>
            <person name="Mcdaniel S.F."/>
        </authorList>
    </citation>
    <scope>NUCLEOTIDE SEQUENCE</scope>
    <source>
        <strain evidence="2">R40</strain>
    </source>
</reference>
<name>A0A8T0IFS8_CERPU</name>
<evidence type="ECO:0000313" key="3">
    <source>
        <dbReference type="Proteomes" id="UP000822688"/>
    </source>
</evidence>
<protein>
    <submittedName>
        <fullName evidence="2">Uncharacterized protein</fullName>
    </submittedName>
</protein>
<feature type="region of interest" description="Disordered" evidence="1">
    <location>
        <begin position="936"/>
        <end position="1025"/>
    </location>
</feature>
<dbReference type="Proteomes" id="UP000822688">
    <property type="component" value="Chromosome 3"/>
</dbReference>
<evidence type="ECO:0000313" key="2">
    <source>
        <dbReference type="EMBL" id="KAG0581687.1"/>
    </source>
</evidence>
<feature type="compositionally biased region" description="Polar residues" evidence="1">
    <location>
        <begin position="207"/>
        <end position="222"/>
    </location>
</feature>
<proteinExistence type="predicted"/>
<feature type="region of interest" description="Disordered" evidence="1">
    <location>
        <begin position="207"/>
        <end position="264"/>
    </location>
</feature>
<dbReference type="PANTHER" id="PTHR48469">
    <property type="match status" value="1"/>
</dbReference>
<accession>A0A8T0IFS8</accession>
<dbReference type="AlphaFoldDB" id="A0A8T0IFS8"/>
<gene>
    <name evidence="2" type="ORF">KC19_3G000200</name>
</gene>
<organism evidence="2 3">
    <name type="scientific">Ceratodon purpureus</name>
    <name type="common">Fire moss</name>
    <name type="synonym">Dicranum purpureum</name>
    <dbReference type="NCBI Taxonomy" id="3225"/>
    <lineage>
        <taxon>Eukaryota</taxon>
        <taxon>Viridiplantae</taxon>
        <taxon>Streptophyta</taxon>
        <taxon>Embryophyta</taxon>
        <taxon>Bryophyta</taxon>
        <taxon>Bryophytina</taxon>
        <taxon>Bryopsida</taxon>
        <taxon>Dicranidae</taxon>
        <taxon>Pseudoditrichales</taxon>
        <taxon>Ditrichaceae</taxon>
        <taxon>Ceratodon</taxon>
    </lineage>
</organism>
<dbReference type="EMBL" id="CM026423">
    <property type="protein sequence ID" value="KAG0581687.1"/>
    <property type="molecule type" value="Genomic_DNA"/>
</dbReference>
<sequence length="1057" mass="121722">MPSASSDPKERLNAFFKPYFIIPGTNDLPGDPEIYGDLWQYRHPEDVEWWSIPLTPMTHKMGVVTKYYNSDASLPVILDEAIIDIILAPMDFYCITCVVDDPSQEDEKLREYRYSYMINGVTNDFNIKAFIESLKNSDYEQLSMNTENHVAGMRFESSDGVPLPPKTLASRLKSLLTATQIYKAKLDKKKDHMQPIRLTQEVSIQSGSHESILYQTPDTRASGTRKRKTQPSQTERAPTKLKAVTTKKKSLMAEPMEEDPASLESALTDMPKDNEKKVTDYKESMEIFKNYWTQCQGSYIFGKDTKFRLPLKQLLTPPADINIRVLEQLKVQNTMNFLIQLPNKEKRNTLCVFPKDCTVKPTSWDEIKDGQFYMVNGQHCVEASKLMQKREDVDKEIRDVYKTWECFVVWDVEKSIIQKISAYYNRVNHFNNMNPTWATNILGACELWKSLGRPVPPKEATEVGRSVASKRTKSQQQSKDKYEEFLRAVKIRFALIDVKKAQKAAAGSKATKEKNTIANELKIITAPDEVYNVWADLIAANAQGELMDPESRKKFKELAKWKPENGIISKEFFKWLENTNYAQLKRLAEHLLNKPDEKRLYAYPKVTMKATKVAYPDCYSAFEWLERTKRKTIVKRQIHNLRPDYMLFSSSGDFMKSNWKKFKEDFAITSATLNVLLTAPGEEYFKEAKLSSSRNKAIADISPYAAEFFKVFLAHKGQFQIPKGSANFRAYNLENDKLSEWHDDAWNESEAQQRIKVHLDGCEFGANYRVEYAEYIPAKYERLEDVSYTTKKANDPVQILFLFRRTIKCKLQLPNYFNAPKTPKFTVCRKYNELRYRTYDTELRMEFYLKLLDLFCKEGDAIVTVFGGGKLSCAAWMCALENFIICPSEEKDRIVELARETSHLDRRDFESGYHVAESIHPTVKPVEVIVIPDSEKGKKKVNDSEVPIGEGSYRPITIGSDDDEAGGGMPDNDPWSSHVPFTPQTGHGSCSLQQQGHDQGFSDSSLPENTPPTKGKQAETDSTDSMWEKMYKMQLDQQRLHEKKVMELQYQAQERHK</sequence>
<comment type="caution">
    <text evidence="2">The sequence shown here is derived from an EMBL/GenBank/DDBJ whole genome shotgun (WGS) entry which is preliminary data.</text>
</comment>
<dbReference type="PANTHER" id="PTHR48469:SF1">
    <property type="match status" value="1"/>
</dbReference>
<feature type="region of interest" description="Disordered" evidence="1">
    <location>
        <begin position="459"/>
        <end position="479"/>
    </location>
</feature>
<evidence type="ECO:0000256" key="1">
    <source>
        <dbReference type="SAM" id="MobiDB-lite"/>
    </source>
</evidence>